<dbReference type="InterPro" id="IPR002589">
    <property type="entry name" value="Macro_dom"/>
</dbReference>
<dbReference type="EMBL" id="MCFE01000012">
    <property type="protein sequence ID" value="ORY06992.1"/>
    <property type="molecule type" value="Genomic_DNA"/>
</dbReference>
<gene>
    <name evidence="2" type="ORF">K493DRAFT_138288</name>
</gene>
<evidence type="ECO:0000313" key="3">
    <source>
        <dbReference type="Proteomes" id="UP000193498"/>
    </source>
</evidence>
<comment type="caution">
    <text evidence="2">The sequence shown here is derived from an EMBL/GenBank/DDBJ whole genome shotgun (WGS) entry which is preliminary data.</text>
</comment>
<proteinExistence type="predicted"/>
<evidence type="ECO:0000259" key="1">
    <source>
        <dbReference type="PROSITE" id="PS51154"/>
    </source>
</evidence>
<dbReference type="InterPro" id="IPR028071">
    <property type="entry name" value="Macro-like_dom"/>
</dbReference>
<organism evidence="2 3">
    <name type="scientific">Basidiobolus meristosporus CBS 931.73</name>
    <dbReference type="NCBI Taxonomy" id="1314790"/>
    <lineage>
        <taxon>Eukaryota</taxon>
        <taxon>Fungi</taxon>
        <taxon>Fungi incertae sedis</taxon>
        <taxon>Zoopagomycota</taxon>
        <taxon>Entomophthoromycotina</taxon>
        <taxon>Basidiobolomycetes</taxon>
        <taxon>Basidiobolales</taxon>
        <taxon>Basidiobolaceae</taxon>
        <taxon>Basidiobolus</taxon>
    </lineage>
</organism>
<feature type="domain" description="Macro" evidence="1">
    <location>
        <begin position="1"/>
        <end position="167"/>
    </location>
</feature>
<dbReference type="STRING" id="1314790.A0A1Y1Z9Q6"/>
<name>A0A1Y1Z9Q6_9FUNG</name>
<evidence type="ECO:0000313" key="2">
    <source>
        <dbReference type="EMBL" id="ORY06992.1"/>
    </source>
</evidence>
<protein>
    <submittedName>
        <fullName evidence="2">Macro domain-like protein</fullName>
    </submittedName>
</protein>
<feature type="non-terminal residue" evidence="2">
    <location>
        <position position="167"/>
    </location>
</feature>
<dbReference type="Gene3D" id="3.40.220.10">
    <property type="entry name" value="Leucine Aminopeptidase, subunit E, domain 1"/>
    <property type="match status" value="1"/>
</dbReference>
<feature type="non-terminal residue" evidence="2">
    <location>
        <position position="1"/>
    </location>
</feature>
<accession>A0A1Y1Z9Q6</accession>
<dbReference type="SMART" id="SM00506">
    <property type="entry name" value="A1pp"/>
    <property type="match status" value="1"/>
</dbReference>
<keyword evidence="3" id="KW-1185">Reference proteome</keyword>
<reference evidence="2 3" key="1">
    <citation type="submission" date="2016-07" db="EMBL/GenBank/DDBJ databases">
        <title>Pervasive Adenine N6-methylation of Active Genes in Fungi.</title>
        <authorList>
            <consortium name="DOE Joint Genome Institute"/>
            <person name="Mondo S.J."/>
            <person name="Dannebaum R.O."/>
            <person name="Kuo R.C."/>
            <person name="Labutti K."/>
            <person name="Haridas S."/>
            <person name="Kuo A."/>
            <person name="Salamov A."/>
            <person name="Ahrendt S.R."/>
            <person name="Lipzen A."/>
            <person name="Sullivan W."/>
            <person name="Andreopoulos W.B."/>
            <person name="Clum A."/>
            <person name="Lindquist E."/>
            <person name="Daum C."/>
            <person name="Ramamoorthy G.K."/>
            <person name="Gryganskyi A."/>
            <person name="Culley D."/>
            <person name="Magnuson J.K."/>
            <person name="James T.Y."/>
            <person name="O'Malley M.A."/>
            <person name="Stajich J.E."/>
            <person name="Spatafora J.W."/>
            <person name="Visel A."/>
            <person name="Grigoriev I.V."/>
        </authorList>
    </citation>
    <scope>NUCLEOTIDE SEQUENCE [LARGE SCALE GENOMIC DNA]</scope>
    <source>
        <strain evidence="2 3">CBS 931.73</strain>
    </source>
</reference>
<dbReference type="InParanoid" id="A0A1Y1Z9Q6"/>
<dbReference type="SUPFAM" id="SSF52949">
    <property type="entry name" value="Macro domain-like"/>
    <property type="match status" value="1"/>
</dbReference>
<dbReference type="Pfam" id="PF14519">
    <property type="entry name" value="Macro_2"/>
    <property type="match status" value="1"/>
</dbReference>
<dbReference type="AlphaFoldDB" id="A0A1Y1Z9Q6"/>
<dbReference type="OrthoDB" id="6082470at2759"/>
<dbReference type="PROSITE" id="PS51154">
    <property type="entry name" value="MACRO"/>
    <property type="match status" value="1"/>
</dbReference>
<dbReference type="Proteomes" id="UP000193498">
    <property type="component" value="Unassembled WGS sequence"/>
</dbReference>
<dbReference type="InterPro" id="IPR043472">
    <property type="entry name" value="Macro_dom-like"/>
</dbReference>
<sequence length="167" mass="18542">SFRVEVQQAAFKDVVSNTKVDCIVSPANSFGLMDGGADWYISKLFGGPQKLIPVIQNSIDEEWCGEQNVNTTLLVNVDSLRDGKEDLPKYIAHTPSMRIPTTLSPKEDIVYKCTWAFLNAVRNHNRHNTLDRIETVLCSGFGTGTGRFPVEMCAKQMILACSNFLIA</sequence>